<protein>
    <submittedName>
        <fullName evidence="2">Uncharacterized protein</fullName>
    </submittedName>
</protein>
<accession>A0A2S2PP38</accession>
<sequence length="102" mass="11545">MNPDIKNKGNDGSSEEDDSEFDGQKKVDCENAMIETGLMNRVGEYYVSTVEVWERIINVNPRLFAFPPVDHFITLFRNNNLAENYNTPGKFCTAYAMGQIAS</sequence>
<feature type="region of interest" description="Disordered" evidence="1">
    <location>
        <begin position="1"/>
        <end position="26"/>
    </location>
</feature>
<name>A0A2S2PP38_SCHGA</name>
<gene>
    <name evidence="2" type="ORF">g.161444</name>
</gene>
<dbReference type="AlphaFoldDB" id="A0A2S2PP38"/>
<proteinExistence type="predicted"/>
<evidence type="ECO:0000256" key="1">
    <source>
        <dbReference type="SAM" id="MobiDB-lite"/>
    </source>
</evidence>
<evidence type="ECO:0000313" key="2">
    <source>
        <dbReference type="EMBL" id="MBY31209.1"/>
    </source>
</evidence>
<reference evidence="2" key="1">
    <citation type="submission" date="2018-04" db="EMBL/GenBank/DDBJ databases">
        <title>Transcriptome of Schizaphis graminum biotype I.</title>
        <authorList>
            <person name="Scully E.D."/>
            <person name="Geib S.M."/>
            <person name="Palmer N.A."/>
            <person name="Koch K."/>
            <person name="Bradshaw J."/>
            <person name="Heng-Moss T."/>
            <person name="Sarath G."/>
        </authorList>
    </citation>
    <scope>NUCLEOTIDE SEQUENCE</scope>
</reference>
<dbReference type="EMBL" id="GGMR01018590">
    <property type="protein sequence ID" value="MBY31209.1"/>
    <property type="molecule type" value="Transcribed_RNA"/>
</dbReference>
<organism evidence="2">
    <name type="scientific">Schizaphis graminum</name>
    <name type="common">Green bug aphid</name>
    <dbReference type="NCBI Taxonomy" id="13262"/>
    <lineage>
        <taxon>Eukaryota</taxon>
        <taxon>Metazoa</taxon>
        <taxon>Ecdysozoa</taxon>
        <taxon>Arthropoda</taxon>
        <taxon>Hexapoda</taxon>
        <taxon>Insecta</taxon>
        <taxon>Pterygota</taxon>
        <taxon>Neoptera</taxon>
        <taxon>Paraneoptera</taxon>
        <taxon>Hemiptera</taxon>
        <taxon>Sternorrhyncha</taxon>
        <taxon>Aphidomorpha</taxon>
        <taxon>Aphidoidea</taxon>
        <taxon>Aphididae</taxon>
        <taxon>Aphidini</taxon>
        <taxon>Schizaphis</taxon>
    </lineage>
</organism>